<comment type="caution">
    <text evidence="2">The sequence shown here is derived from an EMBL/GenBank/DDBJ whole genome shotgun (WGS) entry which is preliminary data.</text>
</comment>
<keyword evidence="3" id="KW-1185">Reference proteome</keyword>
<feature type="transmembrane region" description="Helical" evidence="1">
    <location>
        <begin position="52"/>
        <end position="72"/>
    </location>
</feature>
<feature type="transmembrane region" description="Helical" evidence="1">
    <location>
        <begin position="168"/>
        <end position="186"/>
    </location>
</feature>
<sequence>MEISINRLWLLLRKQSREYKKIYLLGFPALIAIGLVWLIYNSGGEGLTNRYLEDLFVCGIFLSSGLHSLFILNRHRDKTSSIHELMLPCTVAEKTCAAVISGMVLYPLLYIFVIYPVTLLLCYIDRVMGFYNNIFVLWDMFRQPGFICFYFVFQSIILLCSVTFKRQVILKTIVVVCCLFFGTLYLNELITKVVFDISGIAGKPGFEHLSSTPFTSVYLYDQHQSAHIKPSVYQQTLFLAGYYLALPVIWITVFFRLKEKQI</sequence>
<keyword evidence="1" id="KW-0812">Transmembrane</keyword>
<feature type="transmembrane region" description="Helical" evidence="1">
    <location>
        <begin position="144"/>
        <end position="161"/>
    </location>
</feature>
<dbReference type="Proteomes" id="UP000451233">
    <property type="component" value="Unassembled WGS sequence"/>
</dbReference>
<feature type="transmembrane region" description="Helical" evidence="1">
    <location>
        <begin position="237"/>
        <end position="257"/>
    </location>
</feature>
<gene>
    <name evidence="2" type="ORF">GS398_21720</name>
</gene>
<evidence type="ECO:0000313" key="2">
    <source>
        <dbReference type="EMBL" id="MXV17930.1"/>
    </source>
</evidence>
<dbReference type="EMBL" id="WVHS01000007">
    <property type="protein sequence ID" value="MXV17930.1"/>
    <property type="molecule type" value="Genomic_DNA"/>
</dbReference>
<protein>
    <submittedName>
        <fullName evidence="2">Uncharacterized protein</fullName>
    </submittedName>
</protein>
<dbReference type="AlphaFoldDB" id="A0A7K1Y3T9"/>
<name>A0A7K1Y3T9_9SPHI</name>
<feature type="transmembrane region" description="Helical" evidence="1">
    <location>
        <begin position="21"/>
        <end position="40"/>
    </location>
</feature>
<feature type="transmembrane region" description="Helical" evidence="1">
    <location>
        <begin position="104"/>
        <end position="124"/>
    </location>
</feature>
<reference evidence="2 3" key="1">
    <citation type="submission" date="2019-11" db="EMBL/GenBank/DDBJ databases">
        <title>Pedobacter sp. HMF7056 Genome sequencing and assembly.</title>
        <authorList>
            <person name="Kang H."/>
            <person name="Kim H."/>
            <person name="Joh K."/>
        </authorList>
    </citation>
    <scope>NUCLEOTIDE SEQUENCE [LARGE SCALE GENOMIC DNA]</scope>
    <source>
        <strain evidence="2 3">HMF7056</strain>
    </source>
</reference>
<dbReference type="RefSeq" id="WP_160908936.1">
    <property type="nucleotide sequence ID" value="NZ_WVHS01000007.1"/>
</dbReference>
<proteinExistence type="predicted"/>
<accession>A0A7K1Y3T9</accession>
<organism evidence="2 3">
    <name type="scientific">Hufsiella ginkgonis</name>
    <dbReference type="NCBI Taxonomy" id="2695274"/>
    <lineage>
        <taxon>Bacteria</taxon>
        <taxon>Pseudomonadati</taxon>
        <taxon>Bacteroidota</taxon>
        <taxon>Sphingobacteriia</taxon>
        <taxon>Sphingobacteriales</taxon>
        <taxon>Sphingobacteriaceae</taxon>
        <taxon>Hufsiella</taxon>
    </lineage>
</organism>
<keyword evidence="1" id="KW-0472">Membrane</keyword>
<evidence type="ECO:0000313" key="3">
    <source>
        <dbReference type="Proteomes" id="UP000451233"/>
    </source>
</evidence>
<keyword evidence="1" id="KW-1133">Transmembrane helix</keyword>
<evidence type="ECO:0000256" key="1">
    <source>
        <dbReference type="SAM" id="Phobius"/>
    </source>
</evidence>